<dbReference type="EMBL" id="CP001097">
    <property type="protein sequence ID" value="ACD89529.1"/>
    <property type="molecule type" value="Genomic_DNA"/>
</dbReference>
<reference evidence="2 3" key="1">
    <citation type="submission" date="2008-05" db="EMBL/GenBank/DDBJ databases">
        <title>Complete sequence of Chlorobium limicola DSM 245.</title>
        <authorList>
            <consortium name="US DOE Joint Genome Institute"/>
            <person name="Lucas S."/>
            <person name="Copeland A."/>
            <person name="Lapidus A."/>
            <person name="Glavina del Rio T."/>
            <person name="Dalin E."/>
            <person name="Tice H."/>
            <person name="Bruce D."/>
            <person name="Goodwin L."/>
            <person name="Pitluck S."/>
            <person name="Schmutz J."/>
            <person name="Larimer F."/>
            <person name="Land M."/>
            <person name="Hauser L."/>
            <person name="Kyrpides N."/>
            <person name="Ovchinnikova G."/>
            <person name="Zhao F."/>
            <person name="Li T."/>
            <person name="Liu Z."/>
            <person name="Overmann J."/>
            <person name="Bryant D.A."/>
            <person name="Richardson P."/>
        </authorList>
    </citation>
    <scope>NUCLEOTIDE SEQUENCE [LARGE SCALE GENOMIC DNA]</scope>
    <source>
        <strain evidence="3">DSM 245 / NBRC 103803 / 6330</strain>
    </source>
</reference>
<dbReference type="Pfam" id="PF21247">
    <property type="entry name" value="Fic-like_C"/>
    <property type="match status" value="1"/>
</dbReference>
<name>B3EFZ6_CHLL2</name>
<organism evidence="2 3">
    <name type="scientific">Chlorobium limicola (strain DSM 245 / NBRC 103803 / 6330)</name>
    <dbReference type="NCBI Taxonomy" id="290315"/>
    <lineage>
        <taxon>Bacteria</taxon>
        <taxon>Pseudomonadati</taxon>
        <taxon>Chlorobiota</taxon>
        <taxon>Chlorobiia</taxon>
        <taxon>Chlorobiales</taxon>
        <taxon>Chlorobiaceae</taxon>
        <taxon>Chlorobium/Pelodictyon group</taxon>
        <taxon>Chlorobium</taxon>
    </lineage>
</organism>
<dbReference type="Proteomes" id="UP000008841">
    <property type="component" value="Chromosome"/>
</dbReference>
<feature type="domain" description="Filamentation induced by cAMP protein Fic-like C-terminal" evidence="1">
    <location>
        <begin position="47"/>
        <end position="72"/>
    </location>
</feature>
<gene>
    <name evidence="2" type="ordered locus">Clim_0436</name>
</gene>
<evidence type="ECO:0000313" key="3">
    <source>
        <dbReference type="Proteomes" id="UP000008841"/>
    </source>
</evidence>
<protein>
    <recommendedName>
        <fullName evidence="1">Filamentation induced by cAMP protein Fic-like C-terminal domain-containing protein</fullName>
    </recommendedName>
</protein>
<proteinExistence type="predicted"/>
<dbReference type="KEGG" id="cli:Clim_0436"/>
<accession>B3EFZ6</accession>
<evidence type="ECO:0000313" key="2">
    <source>
        <dbReference type="EMBL" id="ACD89529.1"/>
    </source>
</evidence>
<dbReference type="AlphaFoldDB" id="B3EFZ6"/>
<dbReference type="InterPro" id="IPR049514">
    <property type="entry name" value="Fic-like_C"/>
</dbReference>
<dbReference type="STRING" id="290315.Clim_0436"/>
<sequence length="89" mass="9967">MISARLLCATRQPYPGQLPEGITKESLAKGRISVLRNPDIAHLLYLPALKAGLIEMTIPDKPTSRMLQYRRTNKGLLLQKVKTLVDRAN</sequence>
<evidence type="ECO:0000259" key="1">
    <source>
        <dbReference type="Pfam" id="PF21247"/>
    </source>
</evidence>
<dbReference type="HOGENOM" id="CLU_2449241_0_0_10"/>